<evidence type="ECO:0000256" key="2">
    <source>
        <dbReference type="SAM" id="SignalP"/>
    </source>
</evidence>
<comment type="caution">
    <text evidence="3">The sequence shown here is derived from an EMBL/GenBank/DDBJ whole genome shotgun (WGS) entry which is preliminary data.</text>
</comment>
<dbReference type="RefSeq" id="WP_186559990.1">
    <property type="nucleotide sequence ID" value="NZ_JACNMF010000002.1"/>
</dbReference>
<evidence type="ECO:0000256" key="1">
    <source>
        <dbReference type="SAM" id="MobiDB-lite"/>
    </source>
</evidence>
<evidence type="ECO:0008006" key="5">
    <source>
        <dbReference type="Google" id="ProtNLM"/>
    </source>
</evidence>
<name>A0A923H967_9FLAO</name>
<gene>
    <name evidence="3" type="ORF">H7U19_05645</name>
</gene>
<evidence type="ECO:0000313" key="4">
    <source>
        <dbReference type="Proteomes" id="UP000656244"/>
    </source>
</evidence>
<accession>A0A923H967</accession>
<keyword evidence="2" id="KW-0732">Signal</keyword>
<evidence type="ECO:0000313" key="3">
    <source>
        <dbReference type="EMBL" id="MBC3757879.1"/>
    </source>
</evidence>
<proteinExistence type="predicted"/>
<feature type="compositionally biased region" description="Basic residues" evidence="1">
    <location>
        <begin position="128"/>
        <end position="147"/>
    </location>
</feature>
<protein>
    <recommendedName>
        <fullName evidence="5">DUF4890 domain-containing protein</fullName>
    </recommendedName>
</protein>
<organism evidence="3 4">
    <name type="scientific">Hyunsoonleella aquatilis</name>
    <dbReference type="NCBI Taxonomy" id="2762758"/>
    <lineage>
        <taxon>Bacteria</taxon>
        <taxon>Pseudomonadati</taxon>
        <taxon>Bacteroidota</taxon>
        <taxon>Flavobacteriia</taxon>
        <taxon>Flavobacteriales</taxon>
        <taxon>Flavobacteriaceae</taxon>
    </lineage>
</organism>
<feature type="region of interest" description="Disordered" evidence="1">
    <location>
        <begin position="72"/>
        <end position="93"/>
    </location>
</feature>
<feature type="region of interest" description="Disordered" evidence="1">
    <location>
        <begin position="122"/>
        <end position="147"/>
    </location>
</feature>
<reference evidence="3" key="1">
    <citation type="submission" date="2020-08" db="EMBL/GenBank/DDBJ databases">
        <title>Hyunsoonleella sp. strain SJ7 genome sequencing and assembly.</title>
        <authorList>
            <person name="Kim I."/>
        </authorList>
    </citation>
    <scope>NUCLEOTIDE SEQUENCE</scope>
    <source>
        <strain evidence="3">SJ7</strain>
    </source>
</reference>
<keyword evidence="4" id="KW-1185">Reference proteome</keyword>
<feature type="chain" id="PRO_5037530207" description="DUF4890 domain-containing protein" evidence="2">
    <location>
        <begin position="22"/>
        <end position="147"/>
    </location>
</feature>
<dbReference type="AlphaFoldDB" id="A0A923H967"/>
<sequence>MKKLLILAVAIFAVQMTSAQAKERGQKGMDLTAEEMATIQTKKMTLFLDLNKSQQDDVYQVNLENAKLRKAHLAERKAKKESAEATKPSKEERVAMMNKMLDHKITVKAKMKDILNDEQYQKWEKAQARRHAKMKEKAKNKRKGKRA</sequence>
<dbReference type="EMBL" id="JACNMF010000002">
    <property type="protein sequence ID" value="MBC3757879.1"/>
    <property type="molecule type" value="Genomic_DNA"/>
</dbReference>
<feature type="signal peptide" evidence="2">
    <location>
        <begin position="1"/>
        <end position="21"/>
    </location>
</feature>
<dbReference type="Proteomes" id="UP000656244">
    <property type="component" value="Unassembled WGS sequence"/>
</dbReference>